<evidence type="ECO:0000259" key="1">
    <source>
        <dbReference type="Pfam" id="PF03734"/>
    </source>
</evidence>
<evidence type="ECO:0000313" key="2">
    <source>
        <dbReference type="EMBL" id="UYM13968.1"/>
    </source>
</evidence>
<proteinExistence type="predicted"/>
<dbReference type="PANTHER" id="PTHR38589:SF1">
    <property type="entry name" value="BLR0621 PROTEIN"/>
    <property type="match status" value="1"/>
</dbReference>
<dbReference type="Pfam" id="PF03734">
    <property type="entry name" value="YkuD"/>
    <property type="match status" value="1"/>
</dbReference>
<dbReference type="EMBL" id="CP103300">
    <property type="protein sequence ID" value="UYM13968.1"/>
    <property type="molecule type" value="Genomic_DNA"/>
</dbReference>
<feature type="domain" description="L,D-TPase catalytic" evidence="1">
    <location>
        <begin position="20"/>
        <end position="187"/>
    </location>
</feature>
<dbReference type="PANTHER" id="PTHR38589">
    <property type="entry name" value="BLR0621 PROTEIN"/>
    <property type="match status" value="1"/>
</dbReference>
<reference evidence="2" key="1">
    <citation type="submission" date="2022-10" db="EMBL/GenBank/DDBJ databases">
        <title>Completed Genome Sequence of two octocoral isolated bacterium, Endozoicomonas euniceicola EF212T and Endozoicomonas gorgoniicola PS125T.</title>
        <authorList>
            <person name="Chiou Y.-J."/>
            <person name="Chen Y.-H."/>
        </authorList>
    </citation>
    <scope>NUCLEOTIDE SEQUENCE</scope>
    <source>
        <strain evidence="2">EF212</strain>
    </source>
</reference>
<sequence length="210" mass="23615">MLSRQQVLVVADQGTDNKGQMFCYQKNGGKWYKTCSDIPVVLGRNGLNKQKEGDQKSPSGIFKLARAFGYSPEAPAGVSMPWVALKTSSLCIDDPGSKYYNQIVDSRDENIIADWKSAEKMRRDVYDQDNLYEFGLIPEVSSEIGSCIFIHVWRGEDKPTVGCTAMSREKILELIQWLSPGMSPVIIQGDKEQIQNLQKNGFLQYHNVPD</sequence>
<organism evidence="2 3">
    <name type="scientific">Endozoicomonas euniceicola</name>
    <dbReference type="NCBI Taxonomy" id="1234143"/>
    <lineage>
        <taxon>Bacteria</taxon>
        <taxon>Pseudomonadati</taxon>
        <taxon>Pseudomonadota</taxon>
        <taxon>Gammaproteobacteria</taxon>
        <taxon>Oceanospirillales</taxon>
        <taxon>Endozoicomonadaceae</taxon>
        <taxon>Endozoicomonas</taxon>
    </lineage>
</organism>
<accession>A0ABY6GML7</accession>
<dbReference type="RefSeq" id="WP_262595369.1">
    <property type="nucleotide sequence ID" value="NZ_CP103300.1"/>
</dbReference>
<keyword evidence="3" id="KW-1185">Reference proteome</keyword>
<protein>
    <submittedName>
        <fullName evidence="2">L,D-transpeptidase family protein</fullName>
    </submittedName>
</protein>
<evidence type="ECO:0000313" key="3">
    <source>
        <dbReference type="Proteomes" id="UP001163255"/>
    </source>
</evidence>
<name>A0ABY6GML7_9GAMM</name>
<gene>
    <name evidence="2" type="ORF">NX720_13690</name>
</gene>
<dbReference type="InterPro" id="IPR005490">
    <property type="entry name" value="LD_TPept_cat_dom"/>
</dbReference>
<dbReference type="Proteomes" id="UP001163255">
    <property type="component" value="Chromosome"/>
</dbReference>